<dbReference type="Gramene" id="OPUNC11G14740.1">
    <property type="protein sequence ID" value="OPUNC11G14740.1"/>
    <property type="gene ID" value="OPUNC11G14740"/>
</dbReference>
<proteinExistence type="predicted"/>
<dbReference type="GO" id="GO:0006417">
    <property type="term" value="P:regulation of translation"/>
    <property type="evidence" value="ECO:0007669"/>
    <property type="project" value="UniProtKB-KW"/>
</dbReference>
<accession>A0A0E0MGK7</accession>
<sequence length="747" mass="83292">MEDSQGGQDCSKFGAFVDKNSGGSSRSGADIELHNMRGTSVARTASLSMGRASPSQFALTVGRYHRAAGSCQSDVLPDEQSLASSFDMALSFRNHPVDYPTNPCNVVPTNGLYVSGPMKATSVQSFDPLLVQDESMRPQFGAGHGKLKTDEFTVDQQEQAHMLSQYFGNWLQNYGVNNMGGVASTPYKPSASLYQQPFYMDEQSQMYAPYQQIPSNFLLQHDMDVQNHSSMQPHYVYPQMQHAAGSNVRSNQQASACTSARGRSTYGHQLLLDGAVFHNGNNLMNSLCMDGFPGTLYTDSSFDSGDFHHLLEAEKFAHPYELNSSSKGFLQPQIPDDLGTMKMLMNSAVVNPVRAIKFSPTVNGYSGVGRRTNGYGHNHLDVQSDETLHLNRLNSQFMSLKSEYDLAMKSTQLNYGSVDEVSGRIYMLAKDQNGCRFLQNVFTEGTKEDFEKVLAEIIDHIGELMIDPFGNYLVQKLLEECSDDQRMRIICEITRVPGELIKVACNMHGTRAVQKVIDTINTPEQISKVVSALSPGAMRLMTHTNGSHVAQRCLKKLLPEYKAFLLDVAALRFLRLAKDQHGCCIIQKCIEHSNYEQQYNLLSKITSSALSLSEDQYGNYVIQFVVNLGIEWATSKIVKELKGHFGYLSMQKCGSHVVENCLKQASELDREMITRELMSDPKLPHIMADPFGNFVIQTALKECKAELHSSFVEAIRPHAPALQDDVYAKRVLSKTYLKNKQYRLGIF</sequence>
<dbReference type="GO" id="GO:0005737">
    <property type="term" value="C:cytoplasm"/>
    <property type="evidence" value="ECO:0007669"/>
    <property type="project" value="TreeGrafter"/>
</dbReference>
<reference evidence="7" key="1">
    <citation type="submission" date="2015-04" db="UniProtKB">
        <authorList>
            <consortium name="EnsemblPlants"/>
        </authorList>
    </citation>
    <scope>IDENTIFICATION</scope>
</reference>
<feature type="region of interest" description="Disordered" evidence="5">
    <location>
        <begin position="1"/>
        <end position="35"/>
    </location>
</feature>
<feature type="repeat" description="Pumilio" evidence="4">
    <location>
        <begin position="604"/>
        <end position="639"/>
    </location>
</feature>
<evidence type="ECO:0000256" key="5">
    <source>
        <dbReference type="SAM" id="MobiDB-lite"/>
    </source>
</evidence>
<dbReference type="InterPro" id="IPR011989">
    <property type="entry name" value="ARM-like"/>
</dbReference>
<dbReference type="PANTHER" id="PTHR12537:SF147">
    <property type="entry name" value="PUMILIO HOMOLOG 12"/>
    <property type="match status" value="1"/>
</dbReference>
<dbReference type="PANTHER" id="PTHR12537">
    <property type="entry name" value="RNA BINDING PROTEIN PUMILIO-RELATED"/>
    <property type="match status" value="1"/>
</dbReference>
<keyword evidence="1" id="KW-0677">Repeat</keyword>
<dbReference type="InterPro" id="IPR033712">
    <property type="entry name" value="Pumilio_RNA-bd"/>
</dbReference>
<dbReference type="eggNOG" id="KOG2049">
    <property type="taxonomic scope" value="Eukaryota"/>
</dbReference>
<dbReference type="GO" id="GO:0003729">
    <property type="term" value="F:mRNA binding"/>
    <property type="evidence" value="ECO:0007669"/>
    <property type="project" value="TreeGrafter"/>
</dbReference>
<dbReference type="CDD" id="cd07920">
    <property type="entry name" value="Pumilio"/>
    <property type="match status" value="1"/>
</dbReference>
<evidence type="ECO:0000256" key="2">
    <source>
        <dbReference type="ARBA" id="ARBA00022845"/>
    </source>
</evidence>
<evidence type="ECO:0000313" key="8">
    <source>
        <dbReference type="Proteomes" id="UP000026962"/>
    </source>
</evidence>
<feature type="domain" description="PUM-HD" evidence="6">
    <location>
        <begin position="395"/>
        <end position="739"/>
    </location>
</feature>
<feature type="repeat" description="Pumilio" evidence="4">
    <location>
        <begin position="676"/>
        <end position="713"/>
    </location>
</feature>
<feature type="repeat" description="Pumilio" evidence="4">
    <location>
        <begin position="640"/>
        <end position="675"/>
    </location>
</feature>
<name>A0A0E0MGK7_ORYPU</name>
<dbReference type="AlphaFoldDB" id="A0A0E0MGK7"/>
<dbReference type="OMA" id="SQYFGNW"/>
<evidence type="ECO:0000256" key="4">
    <source>
        <dbReference type="PROSITE-ProRule" id="PRU00317"/>
    </source>
</evidence>
<dbReference type="Gene3D" id="1.25.10.10">
    <property type="entry name" value="Leucine-rich Repeat Variant"/>
    <property type="match status" value="1"/>
</dbReference>
<keyword evidence="2" id="KW-0810">Translation regulation</keyword>
<dbReference type="FunFam" id="1.25.10.10:FF:000237">
    <property type="entry name" value="Pumilio homolog 9"/>
    <property type="match status" value="1"/>
</dbReference>
<protein>
    <recommendedName>
        <fullName evidence="6">PUM-HD domain-containing protein</fullName>
    </recommendedName>
</protein>
<dbReference type="InterPro" id="IPR033133">
    <property type="entry name" value="PUM-HD"/>
</dbReference>
<dbReference type="STRING" id="4537.A0A0E0MGK7"/>
<feature type="repeat" description="Pumilio" evidence="4">
    <location>
        <begin position="567"/>
        <end position="603"/>
    </location>
</feature>
<evidence type="ECO:0000256" key="3">
    <source>
        <dbReference type="ARBA" id="ARBA00058490"/>
    </source>
</evidence>
<evidence type="ECO:0000256" key="1">
    <source>
        <dbReference type="ARBA" id="ARBA00022737"/>
    </source>
</evidence>
<feature type="repeat" description="Pumilio" evidence="4">
    <location>
        <begin position="420"/>
        <end position="455"/>
    </location>
</feature>
<evidence type="ECO:0000313" key="7">
    <source>
        <dbReference type="EnsemblPlants" id="OPUNC11G14740.1"/>
    </source>
</evidence>
<evidence type="ECO:0000259" key="6">
    <source>
        <dbReference type="PROSITE" id="PS50303"/>
    </source>
</evidence>
<dbReference type="SUPFAM" id="SSF48371">
    <property type="entry name" value="ARM repeat"/>
    <property type="match status" value="1"/>
</dbReference>
<dbReference type="HOGENOM" id="CLU_004017_3_0_1"/>
<dbReference type="SMART" id="SM00025">
    <property type="entry name" value="Pumilio"/>
    <property type="match status" value="8"/>
</dbReference>
<feature type="repeat" description="Pumilio" evidence="4">
    <location>
        <begin position="492"/>
        <end position="531"/>
    </location>
</feature>
<feature type="repeat" description="Pumilio" evidence="4">
    <location>
        <begin position="456"/>
        <end position="491"/>
    </location>
</feature>
<dbReference type="InterPro" id="IPR001313">
    <property type="entry name" value="Pumilio_RNA-bd_rpt"/>
</dbReference>
<reference evidence="7" key="2">
    <citation type="submission" date="2018-05" db="EMBL/GenBank/DDBJ databases">
        <title>OpunRS2 (Oryza punctata Reference Sequence Version 2).</title>
        <authorList>
            <person name="Zhang J."/>
            <person name="Kudrna D."/>
            <person name="Lee S."/>
            <person name="Talag J."/>
            <person name="Welchert J."/>
            <person name="Wing R.A."/>
        </authorList>
    </citation>
    <scope>NUCLEOTIDE SEQUENCE [LARGE SCALE GENOMIC DNA]</scope>
</reference>
<keyword evidence="8" id="KW-1185">Reference proteome</keyword>
<dbReference type="Proteomes" id="UP000026962">
    <property type="component" value="Chromosome 11"/>
</dbReference>
<dbReference type="Pfam" id="PF00806">
    <property type="entry name" value="PUF"/>
    <property type="match status" value="8"/>
</dbReference>
<comment type="function">
    <text evidence="3">Sequence-specific RNA-binding protein that regulates translation and mRNA stability by binding the 3'-UTR of target mRNAs.</text>
</comment>
<dbReference type="PROSITE" id="PS50302">
    <property type="entry name" value="PUM"/>
    <property type="match status" value="7"/>
</dbReference>
<dbReference type="PROSITE" id="PS50303">
    <property type="entry name" value="PUM_HD"/>
    <property type="match status" value="1"/>
</dbReference>
<organism evidence="7">
    <name type="scientific">Oryza punctata</name>
    <name type="common">Red rice</name>
    <dbReference type="NCBI Taxonomy" id="4537"/>
    <lineage>
        <taxon>Eukaryota</taxon>
        <taxon>Viridiplantae</taxon>
        <taxon>Streptophyta</taxon>
        <taxon>Embryophyta</taxon>
        <taxon>Tracheophyta</taxon>
        <taxon>Spermatophyta</taxon>
        <taxon>Magnoliopsida</taxon>
        <taxon>Liliopsida</taxon>
        <taxon>Poales</taxon>
        <taxon>Poaceae</taxon>
        <taxon>BOP clade</taxon>
        <taxon>Oryzoideae</taxon>
        <taxon>Oryzeae</taxon>
        <taxon>Oryzinae</taxon>
        <taxon>Oryza</taxon>
    </lineage>
</organism>
<dbReference type="EnsemblPlants" id="OPUNC11G14740.1">
    <property type="protein sequence ID" value="OPUNC11G14740.1"/>
    <property type="gene ID" value="OPUNC11G14740"/>
</dbReference>
<dbReference type="InterPro" id="IPR016024">
    <property type="entry name" value="ARM-type_fold"/>
</dbReference>